<keyword evidence="2" id="KW-0812">Transmembrane</keyword>
<reference evidence="3 4" key="2">
    <citation type="journal article" date="2008" name="Int. J. Syst. Evol. Microbiol.">
        <title>Methanocella paludicola gen. nov., sp. nov., a methane-producing archaeon, the first isolate of the lineage 'Rice Cluster I', and proposal of the new archaeal order Methanocellales ord. nov.</title>
        <authorList>
            <person name="Sakai S."/>
            <person name="Imachi H."/>
            <person name="Hanada S."/>
            <person name="Ohashi A."/>
            <person name="Harada H."/>
            <person name="Kamagata Y."/>
        </authorList>
    </citation>
    <scope>NUCLEOTIDE SEQUENCE [LARGE SCALE GENOMIC DNA]</scope>
    <source>
        <strain evidence="4">DSM 17711 / JCM 13418 / NBRC 101707 / SANAE</strain>
    </source>
</reference>
<gene>
    <name evidence="3" type="ordered locus">MCP_2801</name>
</gene>
<evidence type="ECO:0000256" key="2">
    <source>
        <dbReference type="SAM" id="Phobius"/>
    </source>
</evidence>
<dbReference type="KEGG" id="mpd:MCP_2801"/>
<accession>D1Z2F1</accession>
<sequence>MKNKNWKYAIVLITLALFLGMTVTIVVAQELPPTPPSDAHSGGNSGSSGSSGSSGGSYNPPVFASYTDPLKSSDGTIIGHLDAKNFNSVLVWAEKNDTVGNSTCVLTVEGELGSMPPDNCWLDINFLSADSAAVPPGMESGLALGVMNITKSPSDWGYKSNPTYTLKITSSDTSVNPDHTYYLVRSSGPDYQLLKLSMSVSGNETTVKFIPPGDAGTFTVIRAPMATPTPTPTPTPEPTATPTPIPENNMWSFPIFIAMFAVGAIAGAAVLYIFNIRR</sequence>
<evidence type="ECO:0000313" key="4">
    <source>
        <dbReference type="Proteomes" id="UP000001882"/>
    </source>
</evidence>
<feature type="transmembrane region" description="Helical" evidence="2">
    <location>
        <begin position="251"/>
        <end position="274"/>
    </location>
</feature>
<dbReference type="GeneID" id="8682968"/>
<dbReference type="Proteomes" id="UP000001882">
    <property type="component" value="Chromosome"/>
</dbReference>
<keyword evidence="4" id="KW-1185">Reference proteome</keyword>
<dbReference type="EMBL" id="AP011532">
    <property type="protein sequence ID" value="BAI62873.1"/>
    <property type="molecule type" value="Genomic_DNA"/>
</dbReference>
<dbReference type="RefSeq" id="WP_012901543.1">
    <property type="nucleotide sequence ID" value="NC_013665.1"/>
</dbReference>
<dbReference type="STRING" id="304371.MCP_2801"/>
<evidence type="ECO:0000256" key="1">
    <source>
        <dbReference type="SAM" id="MobiDB-lite"/>
    </source>
</evidence>
<dbReference type="InParanoid" id="D1Z2F1"/>
<keyword evidence="2" id="KW-1133">Transmembrane helix</keyword>
<evidence type="ECO:0000313" key="3">
    <source>
        <dbReference type="EMBL" id="BAI62873.1"/>
    </source>
</evidence>
<keyword evidence="2" id="KW-0472">Membrane</keyword>
<feature type="region of interest" description="Disordered" evidence="1">
    <location>
        <begin position="34"/>
        <end position="56"/>
    </location>
</feature>
<proteinExistence type="predicted"/>
<dbReference type="OrthoDB" id="382155at2157"/>
<dbReference type="AlphaFoldDB" id="D1Z2F1"/>
<reference evidence="3 4" key="1">
    <citation type="journal article" date="2007" name="Appl. Environ. Microbiol.">
        <title>Isolation of key methanogens for global methane emission from rice paddy fields: a novel isolate affiliated with the clone cluster rice cluster I.</title>
        <authorList>
            <person name="Sakai S."/>
            <person name="Imachi H."/>
            <person name="Sekiguchi Y."/>
            <person name="Ohashi A."/>
            <person name="Harada H."/>
            <person name="Kamagata Y."/>
        </authorList>
    </citation>
    <scope>NUCLEOTIDE SEQUENCE [LARGE SCALE GENOMIC DNA]</scope>
    <source>
        <strain evidence="4">DSM 17711 / JCM 13418 / NBRC 101707 / SANAE</strain>
    </source>
</reference>
<name>D1Z2F1_METPS</name>
<reference evidence="4" key="3">
    <citation type="journal article" date="2011" name="PLoS ONE">
        <title>Genome sequence of a mesophilic hydrogenotrophic methanogen Methanocella paludicola, the first cultivated representative of the order Methanocellales.</title>
        <authorList>
            <person name="Sakai S."/>
            <person name="Takaki Y."/>
            <person name="Shimamura S."/>
            <person name="Sekine M."/>
            <person name="Tajima T."/>
            <person name="Kosugi H."/>
            <person name="Ichikawa N."/>
            <person name="Tasumi E."/>
            <person name="Hiraki A.T."/>
            <person name="Shimizu A."/>
            <person name="Kato Y."/>
            <person name="Nishiko R."/>
            <person name="Mori K."/>
            <person name="Fujita N."/>
            <person name="Imachi H."/>
            <person name="Takai K."/>
        </authorList>
    </citation>
    <scope>NUCLEOTIDE SEQUENCE [LARGE SCALE GENOMIC DNA]</scope>
    <source>
        <strain evidence="4">DSM 17711 / JCM 13418 / NBRC 101707 / SANAE</strain>
    </source>
</reference>
<protein>
    <submittedName>
        <fullName evidence="3">Uncharacterized protein</fullName>
    </submittedName>
</protein>
<organism evidence="3 4">
    <name type="scientific">Methanocella paludicola (strain DSM 17711 / JCM 13418 / NBRC 101707 / SANAE)</name>
    <dbReference type="NCBI Taxonomy" id="304371"/>
    <lineage>
        <taxon>Archaea</taxon>
        <taxon>Methanobacteriati</taxon>
        <taxon>Methanobacteriota</taxon>
        <taxon>Stenosarchaea group</taxon>
        <taxon>Methanomicrobia</taxon>
        <taxon>Methanocellales</taxon>
        <taxon>Methanocellaceae</taxon>
        <taxon>Methanocella</taxon>
    </lineage>
</organism>
<dbReference type="eggNOG" id="arCOG05791">
    <property type="taxonomic scope" value="Archaea"/>
</dbReference>